<evidence type="ECO:0000256" key="1">
    <source>
        <dbReference type="SAM" id="SignalP"/>
    </source>
</evidence>
<dbReference type="InterPro" id="IPR025345">
    <property type="entry name" value="DUF4249"/>
</dbReference>
<feature type="chain" id="PRO_5003310269" description="DUF4249 domain-containing protein" evidence="1">
    <location>
        <begin position="19"/>
        <end position="271"/>
    </location>
</feature>
<protein>
    <recommendedName>
        <fullName evidence="4">DUF4249 domain-containing protein</fullName>
    </recommendedName>
</protein>
<dbReference type="KEGG" id="hhy:Halhy_6529"/>
<dbReference type="Proteomes" id="UP000008461">
    <property type="component" value="Chromosome"/>
</dbReference>
<reference key="2">
    <citation type="submission" date="2011-04" db="EMBL/GenBank/DDBJ databases">
        <title>Complete sequence of chromosome of Haliscomenobacter hydrossis DSM 1100.</title>
        <authorList>
            <consortium name="US DOE Joint Genome Institute (JGI-PGF)"/>
            <person name="Lucas S."/>
            <person name="Han J."/>
            <person name="Lapidus A."/>
            <person name="Bruce D."/>
            <person name="Goodwin L."/>
            <person name="Pitluck S."/>
            <person name="Peters L."/>
            <person name="Kyrpides N."/>
            <person name="Mavromatis K."/>
            <person name="Ivanova N."/>
            <person name="Ovchinnikova G."/>
            <person name="Pagani I."/>
            <person name="Daligault H."/>
            <person name="Detter J.C."/>
            <person name="Han C."/>
            <person name="Land M."/>
            <person name="Hauser L."/>
            <person name="Markowitz V."/>
            <person name="Cheng J.-F."/>
            <person name="Hugenholtz P."/>
            <person name="Woyke T."/>
            <person name="Wu D."/>
            <person name="Verbarg S."/>
            <person name="Frueling A."/>
            <person name="Brambilla E."/>
            <person name="Klenk H.-P."/>
            <person name="Eisen J.A."/>
        </authorList>
    </citation>
    <scope>NUCLEOTIDE SEQUENCE</scope>
    <source>
        <strain>DSM 1100</strain>
    </source>
</reference>
<feature type="signal peptide" evidence="1">
    <location>
        <begin position="1"/>
        <end position="18"/>
    </location>
</feature>
<dbReference type="AlphaFoldDB" id="F4KSJ4"/>
<dbReference type="RefSeq" id="WP_013768862.1">
    <property type="nucleotide sequence ID" value="NC_015510.1"/>
</dbReference>
<dbReference type="OrthoDB" id="637707at2"/>
<dbReference type="STRING" id="760192.Halhy_6529"/>
<dbReference type="HOGENOM" id="CLU_079066_0_0_10"/>
<dbReference type="EMBL" id="CP002691">
    <property type="protein sequence ID" value="AEE54345.1"/>
    <property type="molecule type" value="Genomic_DNA"/>
</dbReference>
<gene>
    <name evidence="2" type="ordered locus">Halhy_6529</name>
</gene>
<keyword evidence="1" id="KW-0732">Signal</keyword>
<evidence type="ECO:0000313" key="2">
    <source>
        <dbReference type="EMBL" id="AEE54345.1"/>
    </source>
</evidence>
<accession>F4KSJ4</accession>
<evidence type="ECO:0000313" key="3">
    <source>
        <dbReference type="Proteomes" id="UP000008461"/>
    </source>
</evidence>
<keyword evidence="3" id="KW-1185">Reference proteome</keyword>
<dbReference type="Pfam" id="PF14054">
    <property type="entry name" value="DUF4249"/>
    <property type="match status" value="1"/>
</dbReference>
<sequence length="271" mass="30560">MRNIIFALLALLSLLACEKTIELDVQQLEAILIVEGRVSNQYQQQEVKLTKSRPFGSTGKAPTVSGALVLVKDDANHEFRFVEKEPGWYVSEQAFAGMSGRTYTLIIEAEGKSYQATEKMNSIVTQDSLSYRIDEEEMKDPADSARFYEVLLYVKEPQETEDYYLFNFYRNGKLENDEGRTIYFSEDKLLNGRVDGLPFPIYYAREDEAKIEIYNISRNAFRFYSDLAANLGNDGGMFSGQPANVYTNLSGGARGYFLVAPVASASLKVAR</sequence>
<organism evidence="2 3">
    <name type="scientific">Haliscomenobacter hydrossis (strain ATCC 27775 / DSM 1100 / LMG 10767 / O)</name>
    <dbReference type="NCBI Taxonomy" id="760192"/>
    <lineage>
        <taxon>Bacteria</taxon>
        <taxon>Pseudomonadati</taxon>
        <taxon>Bacteroidota</taxon>
        <taxon>Saprospiria</taxon>
        <taxon>Saprospirales</taxon>
        <taxon>Haliscomenobacteraceae</taxon>
        <taxon>Haliscomenobacter</taxon>
    </lineage>
</organism>
<dbReference type="eggNOG" id="ENOG502ZCA0">
    <property type="taxonomic scope" value="Bacteria"/>
</dbReference>
<proteinExistence type="predicted"/>
<name>F4KSJ4_HALH1</name>
<dbReference type="PROSITE" id="PS51257">
    <property type="entry name" value="PROKAR_LIPOPROTEIN"/>
    <property type="match status" value="1"/>
</dbReference>
<evidence type="ECO:0008006" key="4">
    <source>
        <dbReference type="Google" id="ProtNLM"/>
    </source>
</evidence>
<reference evidence="2 3" key="1">
    <citation type="journal article" date="2011" name="Stand. Genomic Sci.">
        <title>Complete genome sequence of Haliscomenobacter hydrossis type strain (O).</title>
        <authorList>
            <consortium name="US DOE Joint Genome Institute (JGI-PGF)"/>
            <person name="Daligault H."/>
            <person name="Lapidus A."/>
            <person name="Zeytun A."/>
            <person name="Nolan M."/>
            <person name="Lucas S."/>
            <person name="Del Rio T.G."/>
            <person name="Tice H."/>
            <person name="Cheng J.F."/>
            <person name="Tapia R."/>
            <person name="Han C."/>
            <person name="Goodwin L."/>
            <person name="Pitluck S."/>
            <person name="Liolios K."/>
            <person name="Pagani I."/>
            <person name="Ivanova N."/>
            <person name="Huntemann M."/>
            <person name="Mavromatis K."/>
            <person name="Mikhailova N."/>
            <person name="Pati A."/>
            <person name="Chen A."/>
            <person name="Palaniappan K."/>
            <person name="Land M."/>
            <person name="Hauser L."/>
            <person name="Brambilla E.M."/>
            <person name="Rohde M."/>
            <person name="Verbarg S."/>
            <person name="Goker M."/>
            <person name="Bristow J."/>
            <person name="Eisen J.A."/>
            <person name="Markowitz V."/>
            <person name="Hugenholtz P."/>
            <person name="Kyrpides N.C."/>
            <person name="Klenk H.P."/>
            <person name="Woyke T."/>
        </authorList>
    </citation>
    <scope>NUCLEOTIDE SEQUENCE [LARGE SCALE GENOMIC DNA]</scope>
    <source>
        <strain evidence="3">ATCC 27775 / DSM 1100 / LMG 10767 / O</strain>
    </source>
</reference>